<evidence type="ECO:0000259" key="1">
    <source>
        <dbReference type="Pfam" id="PF03795"/>
    </source>
</evidence>
<dbReference type="Gene3D" id="3.30.70.1060">
    <property type="entry name" value="Dimeric alpha+beta barrel"/>
    <property type="match status" value="1"/>
</dbReference>
<proteinExistence type="predicted"/>
<accession>A0A9P4MQF9</accession>
<dbReference type="PANTHER" id="PTHR33606:SF3">
    <property type="entry name" value="PROTEIN YCII"/>
    <property type="match status" value="1"/>
</dbReference>
<dbReference type="InterPro" id="IPR011008">
    <property type="entry name" value="Dimeric_a/b-barrel"/>
</dbReference>
<dbReference type="Proteomes" id="UP000799439">
    <property type="component" value="Unassembled WGS sequence"/>
</dbReference>
<organism evidence="2 3">
    <name type="scientific">Myriangium duriaei CBS 260.36</name>
    <dbReference type="NCBI Taxonomy" id="1168546"/>
    <lineage>
        <taxon>Eukaryota</taxon>
        <taxon>Fungi</taxon>
        <taxon>Dikarya</taxon>
        <taxon>Ascomycota</taxon>
        <taxon>Pezizomycotina</taxon>
        <taxon>Dothideomycetes</taxon>
        <taxon>Dothideomycetidae</taxon>
        <taxon>Myriangiales</taxon>
        <taxon>Myriangiaceae</taxon>
        <taxon>Myriangium</taxon>
    </lineage>
</organism>
<dbReference type="PANTHER" id="PTHR33606">
    <property type="entry name" value="PROTEIN YCII"/>
    <property type="match status" value="1"/>
</dbReference>
<dbReference type="Pfam" id="PF03795">
    <property type="entry name" value="YCII"/>
    <property type="match status" value="1"/>
</dbReference>
<comment type="caution">
    <text evidence="2">The sequence shown here is derived from an EMBL/GenBank/DDBJ whole genome shotgun (WGS) entry which is preliminary data.</text>
</comment>
<reference evidence="2" key="1">
    <citation type="journal article" date="2020" name="Stud. Mycol.">
        <title>101 Dothideomycetes genomes: a test case for predicting lifestyles and emergence of pathogens.</title>
        <authorList>
            <person name="Haridas S."/>
            <person name="Albert R."/>
            <person name="Binder M."/>
            <person name="Bloem J."/>
            <person name="Labutti K."/>
            <person name="Salamov A."/>
            <person name="Andreopoulos B."/>
            <person name="Baker S."/>
            <person name="Barry K."/>
            <person name="Bills G."/>
            <person name="Bluhm B."/>
            <person name="Cannon C."/>
            <person name="Castanera R."/>
            <person name="Culley D."/>
            <person name="Daum C."/>
            <person name="Ezra D."/>
            <person name="Gonzalez J."/>
            <person name="Henrissat B."/>
            <person name="Kuo A."/>
            <person name="Liang C."/>
            <person name="Lipzen A."/>
            <person name="Lutzoni F."/>
            <person name="Magnuson J."/>
            <person name="Mondo S."/>
            <person name="Nolan M."/>
            <person name="Ohm R."/>
            <person name="Pangilinan J."/>
            <person name="Park H.-J."/>
            <person name="Ramirez L."/>
            <person name="Alfaro M."/>
            <person name="Sun H."/>
            <person name="Tritt A."/>
            <person name="Yoshinaga Y."/>
            <person name="Zwiers L.-H."/>
            <person name="Turgeon B."/>
            <person name="Goodwin S."/>
            <person name="Spatafora J."/>
            <person name="Crous P."/>
            <person name="Grigoriev I."/>
        </authorList>
    </citation>
    <scope>NUCLEOTIDE SEQUENCE</scope>
    <source>
        <strain evidence="2">CBS 260.36</strain>
    </source>
</reference>
<dbReference type="SUPFAM" id="SSF54909">
    <property type="entry name" value="Dimeric alpha+beta barrel"/>
    <property type="match status" value="1"/>
</dbReference>
<feature type="domain" description="YCII-related" evidence="1">
    <location>
        <begin position="7"/>
        <end position="100"/>
    </location>
</feature>
<dbReference type="AlphaFoldDB" id="A0A9P4MQF9"/>
<dbReference type="InterPro" id="IPR005545">
    <property type="entry name" value="YCII"/>
</dbReference>
<gene>
    <name evidence="2" type="ORF">K461DRAFT_290595</name>
</gene>
<sequence length="108" mass="11913">MASKNEWLVIVKDKPNTLPERMKVRPQHLTNIGPLVSDGRVTMGGATLTSQPVEGQKLEIDGSALMVQAETREEVVQILEKDIYATSGVWDVENAQILPFKTAVRKGL</sequence>
<evidence type="ECO:0000313" key="2">
    <source>
        <dbReference type="EMBL" id="KAF2155576.1"/>
    </source>
</evidence>
<dbReference type="EMBL" id="ML996082">
    <property type="protein sequence ID" value="KAF2155576.1"/>
    <property type="molecule type" value="Genomic_DNA"/>
</dbReference>
<dbReference type="InterPro" id="IPR051807">
    <property type="entry name" value="Sec-metab_biosynth-assoc"/>
</dbReference>
<evidence type="ECO:0000313" key="3">
    <source>
        <dbReference type="Proteomes" id="UP000799439"/>
    </source>
</evidence>
<keyword evidence="3" id="KW-1185">Reference proteome</keyword>
<dbReference type="OrthoDB" id="5519740at2759"/>
<name>A0A9P4MQF9_9PEZI</name>
<protein>
    <recommendedName>
        <fullName evidence="1">YCII-related domain-containing protein</fullName>
    </recommendedName>
</protein>